<evidence type="ECO:0000256" key="1">
    <source>
        <dbReference type="SAM" id="MobiDB-lite"/>
    </source>
</evidence>
<dbReference type="Gene3D" id="3.10.20.230">
    <property type="entry name" value="Doublecortin domain"/>
    <property type="match status" value="1"/>
</dbReference>
<protein>
    <recommendedName>
        <fullName evidence="2">Doublecortin domain-containing protein</fullName>
    </recommendedName>
</protein>
<accession>U6KVW0</accession>
<sequence>MAEPGYCRLGGSSSPLKKGYESGGGIWVSRAVSFGQEEDEEQQQQQQRRRSFYTPPPPCPPTVVVPLRTNFYEPWGFSGPPGTPEELRAASADKRPKQYKTVFDRLTNSAFYTGVHRERFDELGNGRGLAGREYLYAHDGMTESPSRTHEVYSSVIRRPRKAPVTPGTLGVQRFGLQTSPPRLLWLFRNGDKHHDGTPFFVKSHIRTLEALYQELTKVITPIAGPVRRLYDQNLRLVVDLADLVDGAKYLCTSGEPPACAERLQKFLSEWVVQKPHTKVWSEFFVV</sequence>
<dbReference type="SUPFAM" id="SSF89837">
    <property type="entry name" value="Doublecortin (DC)"/>
    <property type="match status" value="1"/>
</dbReference>
<reference evidence="3" key="1">
    <citation type="submission" date="2013-10" db="EMBL/GenBank/DDBJ databases">
        <title>Genomic analysis of the causative agents of coccidiosis in chickens.</title>
        <authorList>
            <person name="Reid A.J."/>
            <person name="Blake D."/>
            <person name="Billington K."/>
            <person name="Browne H."/>
            <person name="Dunn M."/>
            <person name="Hung S."/>
            <person name="Kawahara F."/>
            <person name="Miranda-Saavedra D."/>
            <person name="Mourier T."/>
            <person name="Nagra H."/>
            <person name="Otto T.D."/>
            <person name="Rawlings N."/>
            <person name="Sanchez A."/>
            <person name="Sanders M."/>
            <person name="Subramaniam C."/>
            <person name="Tay Y."/>
            <person name="Dear P."/>
            <person name="Doerig C."/>
            <person name="Gruber A."/>
            <person name="Parkinson J."/>
            <person name="Shirley M."/>
            <person name="Wan K.L."/>
            <person name="Berriman M."/>
            <person name="Tomley F."/>
            <person name="Pain A."/>
        </authorList>
    </citation>
    <scope>NUCLEOTIDE SEQUENCE [LARGE SCALE GENOMIC DNA]</scope>
    <source>
        <strain evidence="3">Houghton</strain>
    </source>
</reference>
<evidence type="ECO:0000313" key="3">
    <source>
        <dbReference type="EMBL" id="CDJ40474.1"/>
    </source>
</evidence>
<dbReference type="VEuPathDB" id="ToxoDB:ETH_00019550"/>
<dbReference type="OrthoDB" id="354201at2759"/>
<dbReference type="GO" id="GO:0015631">
    <property type="term" value="F:tubulin binding"/>
    <property type="evidence" value="ECO:0007669"/>
    <property type="project" value="InterPro"/>
</dbReference>
<evidence type="ECO:0000313" key="4">
    <source>
        <dbReference type="Proteomes" id="UP000030747"/>
    </source>
</evidence>
<feature type="domain" description="Doublecortin" evidence="2">
    <location>
        <begin position="182"/>
        <end position="256"/>
    </location>
</feature>
<dbReference type="VEuPathDB" id="ToxoDB:ETH2_1225700"/>
<dbReference type="InterPro" id="IPR036572">
    <property type="entry name" value="Doublecortin_dom_sf"/>
</dbReference>
<dbReference type="OMA" id="DNNDHYM"/>
<dbReference type="RefSeq" id="XP_013231224.1">
    <property type="nucleotide sequence ID" value="XM_013375770.1"/>
</dbReference>
<dbReference type="SMART" id="SM00537">
    <property type="entry name" value="DCX"/>
    <property type="match status" value="1"/>
</dbReference>
<dbReference type="CDD" id="cd01617">
    <property type="entry name" value="DCX"/>
    <property type="match status" value="1"/>
</dbReference>
<dbReference type="GO" id="GO:0035556">
    <property type="term" value="P:intracellular signal transduction"/>
    <property type="evidence" value="ECO:0007669"/>
    <property type="project" value="InterPro"/>
</dbReference>
<feature type="region of interest" description="Disordered" evidence="1">
    <location>
        <begin position="31"/>
        <end position="59"/>
    </location>
</feature>
<name>U6KVW0_EIMTE</name>
<organism evidence="3 4">
    <name type="scientific">Eimeria tenella</name>
    <name type="common">Coccidian parasite</name>
    <dbReference type="NCBI Taxonomy" id="5802"/>
    <lineage>
        <taxon>Eukaryota</taxon>
        <taxon>Sar</taxon>
        <taxon>Alveolata</taxon>
        <taxon>Apicomplexa</taxon>
        <taxon>Conoidasida</taxon>
        <taxon>Coccidia</taxon>
        <taxon>Eucoccidiorida</taxon>
        <taxon>Eimeriorina</taxon>
        <taxon>Eimeriidae</taxon>
        <taxon>Eimeria</taxon>
    </lineage>
</organism>
<dbReference type="Pfam" id="PF03607">
    <property type="entry name" value="DCX"/>
    <property type="match status" value="1"/>
</dbReference>
<dbReference type="InterPro" id="IPR003533">
    <property type="entry name" value="Doublecortin_dom"/>
</dbReference>
<dbReference type="EMBL" id="HG675163">
    <property type="protein sequence ID" value="CDJ40474.1"/>
    <property type="molecule type" value="Genomic_DNA"/>
</dbReference>
<evidence type="ECO:0000259" key="2">
    <source>
        <dbReference type="PROSITE" id="PS50309"/>
    </source>
</evidence>
<proteinExistence type="predicted"/>
<dbReference type="AlphaFoldDB" id="U6KVW0"/>
<feature type="region of interest" description="Disordered" evidence="1">
    <location>
        <begin position="1"/>
        <end position="20"/>
    </location>
</feature>
<dbReference type="GO" id="GO:0046785">
    <property type="term" value="P:microtubule polymerization"/>
    <property type="evidence" value="ECO:0007669"/>
    <property type="project" value="InterPro"/>
</dbReference>
<reference evidence="3" key="2">
    <citation type="submission" date="2013-10" db="EMBL/GenBank/DDBJ databases">
        <authorList>
            <person name="Aslett M."/>
        </authorList>
    </citation>
    <scope>NUCLEOTIDE SEQUENCE [LARGE SCALE GENOMIC DNA]</scope>
    <source>
        <strain evidence="3">Houghton</strain>
    </source>
</reference>
<gene>
    <name evidence="3" type="ORF">ETH_00019550</name>
</gene>
<dbReference type="Proteomes" id="UP000030747">
    <property type="component" value="Unassembled WGS sequence"/>
</dbReference>
<dbReference type="PROSITE" id="PS50309">
    <property type="entry name" value="DC"/>
    <property type="match status" value="1"/>
</dbReference>
<dbReference type="GeneID" id="25253039"/>
<dbReference type="Pfam" id="PF05517">
    <property type="entry name" value="p25-alpha"/>
    <property type="match status" value="1"/>
</dbReference>
<dbReference type="InterPro" id="IPR008907">
    <property type="entry name" value="TPP/p25"/>
</dbReference>
<keyword evidence="4" id="KW-1185">Reference proteome</keyword>